<dbReference type="Proteomes" id="UP000238312">
    <property type="component" value="Unassembled WGS sequence"/>
</dbReference>
<keyword evidence="2" id="KW-1185">Reference proteome</keyword>
<evidence type="ECO:0000313" key="1">
    <source>
        <dbReference type="EMBL" id="PRX64939.1"/>
    </source>
</evidence>
<organism evidence="1 2">
    <name type="scientific">Nonomuraea fuscirosea</name>
    <dbReference type="NCBI Taxonomy" id="1291556"/>
    <lineage>
        <taxon>Bacteria</taxon>
        <taxon>Bacillati</taxon>
        <taxon>Actinomycetota</taxon>
        <taxon>Actinomycetes</taxon>
        <taxon>Streptosporangiales</taxon>
        <taxon>Streptosporangiaceae</taxon>
        <taxon>Nonomuraea</taxon>
    </lineage>
</organism>
<reference evidence="1 2" key="1">
    <citation type="submission" date="2018-03" db="EMBL/GenBank/DDBJ databases">
        <title>Genomic Encyclopedia of Type Strains, Phase III (KMG-III): the genomes of soil and plant-associated and newly described type strains.</title>
        <authorList>
            <person name="Whitman W."/>
        </authorList>
    </citation>
    <scope>NUCLEOTIDE SEQUENCE [LARGE SCALE GENOMIC DNA]</scope>
    <source>
        <strain evidence="1 2">CGMCC 4.7104</strain>
    </source>
</reference>
<protein>
    <submittedName>
        <fullName evidence="1">Uncharacterized protein</fullName>
    </submittedName>
</protein>
<dbReference type="AlphaFoldDB" id="A0A2T0N008"/>
<dbReference type="EMBL" id="PVNG01000008">
    <property type="protein sequence ID" value="PRX64939.1"/>
    <property type="molecule type" value="Genomic_DNA"/>
</dbReference>
<accession>A0A2T0N008</accession>
<evidence type="ECO:0000313" key="2">
    <source>
        <dbReference type="Proteomes" id="UP000238312"/>
    </source>
</evidence>
<sequence length="91" mass="9925">MAVAESDARFEVHALTSPPWGTHRYAICTADRTFCTAHLSSSSIYDDRQKGALPAVGAEYWVSSRDLRVLVEEATEPVLSGDLDVGVDWIG</sequence>
<proteinExistence type="predicted"/>
<name>A0A2T0N008_9ACTN</name>
<gene>
    <name evidence="1" type="ORF">B0I32_108300</name>
</gene>
<comment type="caution">
    <text evidence="1">The sequence shown here is derived from an EMBL/GenBank/DDBJ whole genome shotgun (WGS) entry which is preliminary data.</text>
</comment>